<evidence type="ECO:0000313" key="6">
    <source>
        <dbReference type="Proteomes" id="UP000013243"/>
    </source>
</evidence>
<keyword evidence="5" id="KW-0614">Plasmid</keyword>
<evidence type="ECO:0000256" key="2">
    <source>
        <dbReference type="ARBA" id="ARBA00023125"/>
    </source>
</evidence>
<dbReference type="GeneID" id="28251835"/>
<dbReference type="SUPFAM" id="SSF46785">
    <property type="entry name" value="Winged helix' DNA-binding domain"/>
    <property type="match status" value="1"/>
</dbReference>
<dbReference type="Pfam" id="PF12840">
    <property type="entry name" value="HTH_20"/>
    <property type="match status" value="1"/>
</dbReference>
<dbReference type="NCBIfam" id="NF033788">
    <property type="entry name" value="HTH_metalloreg"/>
    <property type="match status" value="1"/>
</dbReference>
<accession>A0A1B1A821</accession>
<keyword evidence="3" id="KW-0804">Transcription</keyword>
<keyword evidence="1" id="KW-0805">Transcription regulation</keyword>
<dbReference type="CDD" id="cd00090">
    <property type="entry name" value="HTH_ARSR"/>
    <property type="match status" value="1"/>
</dbReference>
<dbReference type="SMART" id="SM00418">
    <property type="entry name" value="HTH_ARSR"/>
    <property type="match status" value="1"/>
</dbReference>
<evidence type="ECO:0000256" key="3">
    <source>
        <dbReference type="ARBA" id="ARBA00023163"/>
    </source>
</evidence>
<dbReference type="PANTHER" id="PTHR43132:SF2">
    <property type="entry name" value="ARSENICAL RESISTANCE OPERON REPRESSOR ARSR-RELATED"/>
    <property type="match status" value="1"/>
</dbReference>
<dbReference type="InterPro" id="IPR011991">
    <property type="entry name" value="ArsR-like_HTH"/>
</dbReference>
<evidence type="ECO:0000313" key="5">
    <source>
        <dbReference type="EMBL" id="ANP42722.1"/>
    </source>
</evidence>
<dbReference type="Gene3D" id="1.10.10.10">
    <property type="entry name" value="Winged helix-like DNA-binding domain superfamily/Winged helix DNA-binding domain"/>
    <property type="match status" value="1"/>
</dbReference>
<protein>
    <submittedName>
        <fullName evidence="5">Transcriptional regulator</fullName>
    </submittedName>
</protein>
<name>A0A1B1A821_9RHOB</name>
<dbReference type="OrthoDB" id="9804742at2"/>
<evidence type="ECO:0000259" key="4">
    <source>
        <dbReference type="PROSITE" id="PS50987"/>
    </source>
</evidence>
<organism evidence="5 6">
    <name type="scientific">Tritonibacter mobilis F1926</name>
    <dbReference type="NCBI Taxonomy" id="1265309"/>
    <lineage>
        <taxon>Bacteria</taxon>
        <taxon>Pseudomonadati</taxon>
        <taxon>Pseudomonadota</taxon>
        <taxon>Alphaproteobacteria</taxon>
        <taxon>Rhodobacterales</taxon>
        <taxon>Paracoccaceae</taxon>
        <taxon>Tritonibacter</taxon>
    </lineage>
</organism>
<dbReference type="KEGG" id="rmb:K529_018335"/>
<dbReference type="GO" id="GO:0003700">
    <property type="term" value="F:DNA-binding transcription factor activity"/>
    <property type="evidence" value="ECO:0007669"/>
    <property type="project" value="InterPro"/>
</dbReference>
<dbReference type="InterPro" id="IPR036388">
    <property type="entry name" value="WH-like_DNA-bd_sf"/>
</dbReference>
<geneLocation type="plasmid" evidence="5 6">
    <name>unnamed1</name>
</geneLocation>
<dbReference type="Proteomes" id="UP000013243">
    <property type="component" value="Plasmid unnamed1"/>
</dbReference>
<dbReference type="EMBL" id="CP015231">
    <property type="protein sequence ID" value="ANP42722.1"/>
    <property type="molecule type" value="Genomic_DNA"/>
</dbReference>
<keyword evidence="2" id="KW-0238">DNA-binding</keyword>
<reference evidence="5 6" key="1">
    <citation type="journal article" date="2016" name="ISME J.">
        <title>Global occurrence and heterogeneity of the Roseobacter-clade species Ruegeria mobilis.</title>
        <authorList>
            <person name="Sonnenschein E."/>
            <person name="Gram L."/>
        </authorList>
    </citation>
    <scope>NUCLEOTIDE SEQUENCE [LARGE SCALE GENOMIC DNA]</scope>
    <source>
        <strain evidence="5 6">F1926</strain>
        <plasmid evidence="5 6">unnamed1</plasmid>
    </source>
</reference>
<dbReference type="InterPro" id="IPR001845">
    <property type="entry name" value="HTH_ArsR_DNA-bd_dom"/>
</dbReference>
<sequence length="107" mass="11357">MDPSVAAQGFAAMGSEARLEVLRVLVRAGEAGLSVGEIRDRTGIAASTLAHHLKFLTAADVVTQEKLGRSTICRADFKHLERLAGFILSECCQDEGLGRFGKVANDG</sequence>
<dbReference type="PANTHER" id="PTHR43132">
    <property type="entry name" value="ARSENICAL RESISTANCE OPERON REPRESSOR ARSR-RELATED"/>
    <property type="match status" value="1"/>
</dbReference>
<feature type="domain" description="HTH arsR-type" evidence="4">
    <location>
        <begin position="1"/>
        <end position="95"/>
    </location>
</feature>
<dbReference type="InterPro" id="IPR051011">
    <property type="entry name" value="Metal_resp_trans_reg"/>
</dbReference>
<dbReference type="GO" id="GO:0003677">
    <property type="term" value="F:DNA binding"/>
    <property type="evidence" value="ECO:0007669"/>
    <property type="project" value="UniProtKB-KW"/>
</dbReference>
<dbReference type="AlphaFoldDB" id="A0A1B1A821"/>
<evidence type="ECO:0000256" key="1">
    <source>
        <dbReference type="ARBA" id="ARBA00023015"/>
    </source>
</evidence>
<dbReference type="RefSeq" id="WP_005611958.1">
    <property type="nucleotide sequence ID" value="NZ_CP015231.1"/>
</dbReference>
<dbReference type="PROSITE" id="PS50987">
    <property type="entry name" value="HTH_ARSR_2"/>
    <property type="match status" value="1"/>
</dbReference>
<proteinExistence type="predicted"/>
<gene>
    <name evidence="5" type="ORF">K529_018335</name>
</gene>
<dbReference type="InterPro" id="IPR036390">
    <property type="entry name" value="WH_DNA-bd_sf"/>
</dbReference>